<evidence type="ECO:0000313" key="2">
    <source>
        <dbReference type="Proteomes" id="UP001311730"/>
    </source>
</evidence>
<sequence>MKKRKLHIHVFAFLLLLSMLKIAFPVGEFFHNHYSGKELCTYAHGKKCDHDTHISQAEKHHDCMFFQLHQNFIFTTFVYHLLSTDVTDVFFLHEEKTQSSFIQPLTRGPPSLMVSC</sequence>
<evidence type="ECO:0008006" key="3">
    <source>
        <dbReference type="Google" id="ProtNLM"/>
    </source>
</evidence>
<keyword evidence="2" id="KW-1185">Reference proteome</keyword>
<comment type="caution">
    <text evidence="1">The sequence shown here is derived from an EMBL/GenBank/DDBJ whole genome shotgun (WGS) entry which is preliminary data.</text>
</comment>
<dbReference type="RefSeq" id="WP_311458540.1">
    <property type="nucleotide sequence ID" value="NZ_JAYKBW010000003.1"/>
</dbReference>
<gene>
    <name evidence="1" type="ORF">VJJ08_02955</name>
</gene>
<accession>A0ABU5Z6L9</accession>
<dbReference type="EMBL" id="JAYKBW010000003">
    <property type="protein sequence ID" value="MEB3074259.1"/>
    <property type="molecule type" value="Genomic_DNA"/>
</dbReference>
<dbReference type="Proteomes" id="UP001311730">
    <property type="component" value="Unassembled WGS sequence"/>
</dbReference>
<organism evidence="1 2">
    <name type="scientific">Capnocytophaga gingivalis</name>
    <dbReference type="NCBI Taxonomy" id="1017"/>
    <lineage>
        <taxon>Bacteria</taxon>
        <taxon>Pseudomonadati</taxon>
        <taxon>Bacteroidota</taxon>
        <taxon>Flavobacteriia</taxon>
        <taxon>Flavobacteriales</taxon>
        <taxon>Flavobacteriaceae</taxon>
        <taxon>Capnocytophaga</taxon>
    </lineage>
</organism>
<name>A0ABU5Z6L9_9FLAO</name>
<protein>
    <recommendedName>
        <fullName evidence="3">Secreted protein</fullName>
    </recommendedName>
</protein>
<reference evidence="1 2" key="1">
    <citation type="submission" date="2023-12" db="EMBL/GenBank/DDBJ databases">
        <title>Genomic sequences of Capnocytophaga and Parvimonas strains.</title>
        <authorList>
            <person name="Watt R.M."/>
            <person name="Wang M."/>
            <person name="Yang T."/>
            <person name="Tong W.M."/>
        </authorList>
    </citation>
    <scope>NUCLEOTIDE SEQUENCE [LARGE SCALE GENOMIC DNA]</scope>
    <source>
        <strain evidence="1 2">CCUG 13096</strain>
    </source>
</reference>
<proteinExistence type="predicted"/>
<evidence type="ECO:0000313" key="1">
    <source>
        <dbReference type="EMBL" id="MEB3074259.1"/>
    </source>
</evidence>